<evidence type="ECO:0000256" key="1">
    <source>
        <dbReference type="SAM" id="MobiDB-lite"/>
    </source>
</evidence>
<comment type="caution">
    <text evidence="2">The sequence shown here is derived from an EMBL/GenBank/DDBJ whole genome shotgun (WGS) entry which is preliminary data.</text>
</comment>
<proteinExistence type="predicted"/>
<dbReference type="EMBL" id="JADKBR010000001">
    <property type="protein sequence ID" value="MBK8888860.1"/>
    <property type="molecule type" value="Genomic_DNA"/>
</dbReference>
<gene>
    <name evidence="2" type="ORF">IPN75_00025</name>
</gene>
<protein>
    <submittedName>
        <fullName evidence="2">Uncharacterized protein</fullName>
    </submittedName>
</protein>
<organism evidence="2 3">
    <name type="scientific">Candidatus Dechloromonas phosphorivorans</name>
    <dbReference type="NCBI Taxonomy" id="2899244"/>
    <lineage>
        <taxon>Bacteria</taxon>
        <taxon>Pseudomonadati</taxon>
        <taxon>Pseudomonadota</taxon>
        <taxon>Betaproteobacteria</taxon>
        <taxon>Rhodocyclales</taxon>
        <taxon>Azonexaceae</taxon>
        <taxon>Dechloromonas</taxon>
    </lineage>
</organism>
<dbReference type="Proteomes" id="UP000808146">
    <property type="component" value="Unassembled WGS sequence"/>
</dbReference>
<evidence type="ECO:0000313" key="3">
    <source>
        <dbReference type="Proteomes" id="UP000808146"/>
    </source>
</evidence>
<name>A0A9D7QLG0_9RHOO</name>
<reference evidence="2" key="1">
    <citation type="submission" date="2020-10" db="EMBL/GenBank/DDBJ databases">
        <title>Connecting structure to function with the recovery of over 1000 high-quality activated sludge metagenome-assembled genomes encoding full-length rRNA genes using long-read sequencing.</title>
        <authorList>
            <person name="Singleton C.M."/>
            <person name="Petriglieri F."/>
            <person name="Kristensen J.M."/>
            <person name="Kirkegaard R.H."/>
            <person name="Michaelsen T.Y."/>
            <person name="Andersen M.H."/>
            <person name="Karst S.M."/>
            <person name="Dueholm M.S."/>
            <person name="Nielsen P.H."/>
            <person name="Albertsen M."/>
        </authorList>
    </citation>
    <scope>NUCLEOTIDE SEQUENCE</scope>
    <source>
        <strain evidence="2">OdNE_18-Q3-R46-58_BAT3C.305</strain>
    </source>
</reference>
<feature type="region of interest" description="Disordered" evidence="1">
    <location>
        <begin position="39"/>
        <end position="87"/>
    </location>
</feature>
<dbReference type="AlphaFoldDB" id="A0A9D7QLG0"/>
<sequence length="87" mass="9519">MIALGICAVMVGLGLFIEGVKQGLMSFAENIGFPDVRPFEPADHPRRRCPARHPRHLRRSGHRRACGDPSHRTAPARPGNRESPATG</sequence>
<accession>A0A9D7QLG0</accession>
<evidence type="ECO:0000313" key="2">
    <source>
        <dbReference type="EMBL" id="MBK8888860.1"/>
    </source>
</evidence>
<feature type="compositionally biased region" description="Basic residues" evidence="1">
    <location>
        <begin position="45"/>
        <end position="64"/>
    </location>
</feature>